<evidence type="ECO:0000313" key="1">
    <source>
        <dbReference type="EMBL" id="MEO1759623.1"/>
    </source>
</evidence>
<accession>A0ABV0E880</accession>
<keyword evidence="2" id="KW-1185">Reference proteome</keyword>
<evidence type="ECO:0000313" key="2">
    <source>
        <dbReference type="Proteomes" id="UP001462961"/>
    </source>
</evidence>
<name>A0ABV0E880_9BURK</name>
<protein>
    <recommendedName>
        <fullName evidence="3">RES domain-containing protein</fullName>
    </recommendedName>
</protein>
<proteinExistence type="predicted"/>
<sequence length="140" mass="14861">MGGRANRVGLNALYLALDVDTAAREYQQISPLMPPGTLVSCQLTVDPIVDLTAGIRVGNGLPCGKISIATGVAAGSTSASNRPVALSVTRLLRLGRKGFSHALSQDGVNLVLYVDELEPTDRLDVYDPQRSLPQNQSSWT</sequence>
<dbReference type="RefSeq" id="WP_083775955.1">
    <property type="nucleotide sequence ID" value="NZ_JAKUCO010000087.1"/>
</dbReference>
<dbReference type="EMBL" id="JAYLVJ010000083">
    <property type="protein sequence ID" value="MEO1759623.1"/>
    <property type="molecule type" value="Genomic_DNA"/>
</dbReference>
<comment type="caution">
    <text evidence="1">The sequence shown here is derived from an EMBL/GenBank/DDBJ whole genome shotgun (WGS) entry which is preliminary data.</text>
</comment>
<gene>
    <name evidence="1" type="ORF">VOI32_37835</name>
</gene>
<organism evidence="1 2">
    <name type="scientific">Paraburkholderia caribensis</name>
    <dbReference type="NCBI Taxonomy" id="75105"/>
    <lineage>
        <taxon>Bacteria</taxon>
        <taxon>Pseudomonadati</taxon>
        <taxon>Pseudomonadota</taxon>
        <taxon>Betaproteobacteria</taxon>
        <taxon>Burkholderiales</taxon>
        <taxon>Burkholderiaceae</taxon>
        <taxon>Paraburkholderia</taxon>
    </lineage>
</organism>
<reference evidence="1 2" key="1">
    <citation type="submission" date="2024-01" db="EMBL/GenBank/DDBJ databases">
        <title>The diversity of rhizobia nodulating Mimosa spp. in eleven states of Brazil covering several biomes is determined by host plant, location, and edaphic factors.</title>
        <authorList>
            <person name="Rouws L."/>
            <person name="Barauna A."/>
            <person name="Beukes C."/>
            <person name="De Faria S.M."/>
            <person name="Gross E."/>
            <person name="Dos Reis Junior F.B."/>
            <person name="Simon M."/>
            <person name="Maluk M."/>
            <person name="Odee D.W."/>
            <person name="Kenicer G."/>
            <person name="Young J.P.W."/>
            <person name="Reis V.M."/>
            <person name="Zilli J."/>
            <person name="James E.K."/>
        </authorList>
    </citation>
    <scope>NUCLEOTIDE SEQUENCE [LARGE SCALE GENOMIC DNA]</scope>
    <source>
        <strain evidence="1 2">JHI1651</strain>
    </source>
</reference>
<dbReference type="Proteomes" id="UP001462961">
    <property type="component" value="Unassembled WGS sequence"/>
</dbReference>
<evidence type="ECO:0008006" key="3">
    <source>
        <dbReference type="Google" id="ProtNLM"/>
    </source>
</evidence>